<dbReference type="EMBL" id="JASNQZ010000001">
    <property type="protein sequence ID" value="KAL0961048.1"/>
    <property type="molecule type" value="Genomic_DNA"/>
</dbReference>
<protein>
    <recommendedName>
        <fullName evidence="3">F-box domain-containing protein</fullName>
    </recommendedName>
</protein>
<organism evidence="1 2">
    <name type="scientific">Hohenbuehelia grisea</name>
    <dbReference type="NCBI Taxonomy" id="104357"/>
    <lineage>
        <taxon>Eukaryota</taxon>
        <taxon>Fungi</taxon>
        <taxon>Dikarya</taxon>
        <taxon>Basidiomycota</taxon>
        <taxon>Agaricomycotina</taxon>
        <taxon>Agaricomycetes</taxon>
        <taxon>Agaricomycetidae</taxon>
        <taxon>Agaricales</taxon>
        <taxon>Pleurotineae</taxon>
        <taxon>Pleurotaceae</taxon>
        <taxon>Hohenbuehelia</taxon>
    </lineage>
</organism>
<gene>
    <name evidence="1" type="ORF">HGRIS_006037</name>
</gene>
<sequence length="395" mass="44848">MPPRSIPLEIAHLIINLLPTWHNRHNLHSTALVCSAWLPVARAIIFRDIHLTSRNVAKFIELASADPSFVQRTRELTLHPHMDETLTGPTLLESLPQLSCLARSPITALTIDDCDDAHGGNIRDQVHRLAKFIAATLPKITDLSINIMRFDSIASIQTFASALPNVSNLHLDIVVMDDLQEDEDEDTVLHPIFPKLRTFLGTHTDLEECRWFMDALVTMEPWPAVEDVTVFGVNREDISIWSSHKLLEKVSSSVTSLHLHHQYIHVEDTYEAVSLPPLPLLRKLEVYFSDPRPEISSWDAIVPIAHIFASICSPQIEEITIGFDNTMKDSEAMIRWANWSDLDRVLSGPQFVSLKRLNVSTERDGDDPEFKSNLDLIAEQMKYCDRENTLRIVHD</sequence>
<reference evidence="2" key="1">
    <citation type="submission" date="2024-06" db="EMBL/GenBank/DDBJ databases">
        <title>Multi-omics analyses provide insights into the biosynthesis of the anticancer antibiotic pleurotin in Hohenbuehelia grisea.</title>
        <authorList>
            <person name="Weaver J.A."/>
            <person name="Alberti F."/>
        </authorList>
    </citation>
    <scope>NUCLEOTIDE SEQUENCE [LARGE SCALE GENOMIC DNA]</scope>
    <source>
        <strain evidence="2">T-177</strain>
    </source>
</reference>
<evidence type="ECO:0008006" key="3">
    <source>
        <dbReference type="Google" id="ProtNLM"/>
    </source>
</evidence>
<keyword evidence="2" id="KW-1185">Reference proteome</keyword>
<accession>A0ABR3K152</accession>
<comment type="caution">
    <text evidence="1">The sequence shown here is derived from an EMBL/GenBank/DDBJ whole genome shotgun (WGS) entry which is preliminary data.</text>
</comment>
<name>A0ABR3K152_9AGAR</name>
<dbReference type="Proteomes" id="UP001556367">
    <property type="component" value="Unassembled WGS sequence"/>
</dbReference>
<proteinExistence type="predicted"/>
<evidence type="ECO:0000313" key="2">
    <source>
        <dbReference type="Proteomes" id="UP001556367"/>
    </source>
</evidence>
<evidence type="ECO:0000313" key="1">
    <source>
        <dbReference type="EMBL" id="KAL0961048.1"/>
    </source>
</evidence>